<dbReference type="PROSITE" id="PS00463">
    <property type="entry name" value="ZN2_CY6_FUNGAL_1"/>
    <property type="match status" value="1"/>
</dbReference>
<dbReference type="InterPro" id="IPR050815">
    <property type="entry name" value="TF_fung"/>
</dbReference>
<dbReference type="Pfam" id="PF00172">
    <property type="entry name" value="Zn_clus"/>
    <property type="match status" value="1"/>
</dbReference>
<dbReference type="Proteomes" id="UP001163850">
    <property type="component" value="Unassembled WGS sequence"/>
</dbReference>
<evidence type="ECO:0000256" key="4">
    <source>
        <dbReference type="ARBA" id="ARBA00023163"/>
    </source>
</evidence>
<keyword evidence="3" id="KW-0805">Transcription regulation</keyword>
<feature type="compositionally biased region" description="Basic and acidic residues" evidence="6">
    <location>
        <begin position="137"/>
        <end position="154"/>
    </location>
</feature>
<dbReference type="GO" id="GO:0005634">
    <property type="term" value="C:nucleus"/>
    <property type="evidence" value="ECO:0007669"/>
    <property type="project" value="UniProtKB-SubCell"/>
</dbReference>
<sequence>MVASINSNDLYSPFQHPMVDDGPQSSEDGSGLHSPVFGQSNELRYQDQLDIENAAGILHFDYPSSMIQQPQPPLIGALVTPSQSAHHVNFSTDYSIAARNQLGIQYLSQSSVNTRASHFSPDTGGEALDLRYNSLERRSSGRQTHDPIVRRAMDGDQPLTPVSPVERSEPSTALAGNRSRERRETSTVVIACRQCRSRKIRCDSARPVCTNCHRRKNICEYDAAPKRRGPDKRPGTRRRSCKKRPADGSTPPPAKRKKTESEAHISVSQSSPSTKLKTTMSEKKSSLSTDKRGQGPVATASYEDSPPGLRISTDNIVIKNDLGRRYPSSMDYDEIHYKSPYPGPLDINNLRPTEKMIHQKFPAPSSPTTETAQRDWWIQFLSAHTVEEIAANAEYLFSDTGHWLSFLNLNYFLETLWHPENRISIRPPLILSILAMATLMKSSQAEYGVKGREQALIYRDSARSALESSWASSWVDPMLAEAALILALFETSVHPRYNPDRISESLVFLDEIIHHLGLTSIDASDPDVCVYPPGSVPVIITSGPDDRDRKCTCIPVDATHPPDLVTSWSYPPPWDSSWTPLQIRDEECRRVCWSAVSLIASYNAQCVAFDRKCPNLFLSDCSNFNLLFPGEVVDRASPTYRSVDSQSPKESVWALYCRSMLLWNYSNRLCEQLESPSETNAELAQESWSESQAIQDSLEMHICNLDTALMYMTREYIYKYFAGLFQLSNVTLRPHQCINSLQGLTTGRRVLNRRQAQDWLYYQDQVIKRVKMSIQEITDPRGHQLTRRPFQATWFSNQLSMHVDSPLSFASLDLAKSILVPIDVMNVLWPSPLQQRHCAILREQLTEACNSAGIDPPSDPEFSIPPALQSM</sequence>
<evidence type="ECO:0000256" key="3">
    <source>
        <dbReference type="ARBA" id="ARBA00023015"/>
    </source>
</evidence>
<feature type="region of interest" description="Disordered" evidence="6">
    <location>
        <begin position="224"/>
        <end position="311"/>
    </location>
</feature>
<name>A0AA38Q028_9AGAR</name>
<evidence type="ECO:0000256" key="6">
    <source>
        <dbReference type="SAM" id="MobiDB-lite"/>
    </source>
</evidence>
<dbReference type="EMBL" id="MU801991">
    <property type="protein sequence ID" value="KAJ3984361.1"/>
    <property type="molecule type" value="Genomic_DNA"/>
</dbReference>
<dbReference type="PANTHER" id="PTHR47338:SF5">
    <property type="entry name" value="ZN(II)2CYS6 TRANSCRIPTION FACTOR (EUROFUNG)"/>
    <property type="match status" value="1"/>
</dbReference>
<feature type="compositionally biased region" description="Polar residues" evidence="6">
    <location>
        <begin position="266"/>
        <end position="279"/>
    </location>
</feature>
<dbReference type="CDD" id="cd00067">
    <property type="entry name" value="GAL4"/>
    <property type="match status" value="1"/>
</dbReference>
<evidence type="ECO:0000256" key="2">
    <source>
        <dbReference type="ARBA" id="ARBA00022723"/>
    </source>
</evidence>
<evidence type="ECO:0000256" key="5">
    <source>
        <dbReference type="ARBA" id="ARBA00023242"/>
    </source>
</evidence>
<dbReference type="SUPFAM" id="SSF57701">
    <property type="entry name" value="Zn2/Cys6 DNA-binding domain"/>
    <property type="match status" value="1"/>
</dbReference>
<dbReference type="SMART" id="SM00066">
    <property type="entry name" value="GAL4"/>
    <property type="match status" value="1"/>
</dbReference>
<dbReference type="GO" id="GO:0008270">
    <property type="term" value="F:zinc ion binding"/>
    <property type="evidence" value="ECO:0007669"/>
    <property type="project" value="InterPro"/>
</dbReference>
<comment type="caution">
    <text evidence="8">The sequence shown here is derived from an EMBL/GenBank/DDBJ whole genome shotgun (WGS) entry which is preliminary data.</text>
</comment>
<organism evidence="8 9">
    <name type="scientific">Lentinula detonsa</name>
    <dbReference type="NCBI Taxonomy" id="2804962"/>
    <lineage>
        <taxon>Eukaryota</taxon>
        <taxon>Fungi</taxon>
        <taxon>Dikarya</taxon>
        <taxon>Basidiomycota</taxon>
        <taxon>Agaricomycotina</taxon>
        <taxon>Agaricomycetes</taxon>
        <taxon>Agaricomycetidae</taxon>
        <taxon>Agaricales</taxon>
        <taxon>Marasmiineae</taxon>
        <taxon>Omphalotaceae</taxon>
        <taxon>Lentinula</taxon>
    </lineage>
</organism>
<evidence type="ECO:0000313" key="8">
    <source>
        <dbReference type="EMBL" id="KAJ3984361.1"/>
    </source>
</evidence>
<keyword evidence="4" id="KW-0804">Transcription</keyword>
<keyword evidence="5" id="KW-0539">Nucleus</keyword>
<feature type="compositionally biased region" description="Polar residues" evidence="6">
    <location>
        <begin position="1"/>
        <end position="10"/>
    </location>
</feature>
<reference evidence="8" key="1">
    <citation type="submission" date="2022-08" db="EMBL/GenBank/DDBJ databases">
        <authorList>
            <consortium name="DOE Joint Genome Institute"/>
            <person name="Min B."/>
            <person name="Riley R."/>
            <person name="Sierra-Patev S."/>
            <person name="Naranjo-Ortiz M."/>
            <person name="Looney B."/>
            <person name="Konkel Z."/>
            <person name="Slot J.C."/>
            <person name="Sakamoto Y."/>
            <person name="Steenwyk J.L."/>
            <person name="Rokas A."/>
            <person name="Carro J."/>
            <person name="Camarero S."/>
            <person name="Ferreira P."/>
            <person name="Molpeceres G."/>
            <person name="Ruiz-Duenas F.J."/>
            <person name="Serrano A."/>
            <person name="Henrissat B."/>
            <person name="Drula E."/>
            <person name="Hughes K.W."/>
            <person name="Mata J.L."/>
            <person name="Ishikawa N.K."/>
            <person name="Vargas-Isla R."/>
            <person name="Ushijima S."/>
            <person name="Smith C.A."/>
            <person name="Ahrendt S."/>
            <person name="Andreopoulos W."/>
            <person name="He G."/>
            <person name="Labutti K."/>
            <person name="Lipzen A."/>
            <person name="Ng V."/>
            <person name="Sandor L."/>
            <person name="Barry K."/>
            <person name="Martinez A.T."/>
            <person name="Xiao Y."/>
            <person name="Gibbons J.G."/>
            <person name="Terashima K."/>
            <person name="Hibbett D.S."/>
            <person name="Grigoriev I.V."/>
        </authorList>
    </citation>
    <scope>NUCLEOTIDE SEQUENCE</scope>
    <source>
        <strain evidence="8">TFB7829</strain>
    </source>
</reference>
<feature type="region of interest" description="Disordered" evidence="6">
    <location>
        <begin position="137"/>
        <end position="187"/>
    </location>
</feature>
<proteinExistence type="predicted"/>
<dbReference type="Gene3D" id="4.10.240.10">
    <property type="entry name" value="Zn(2)-C6 fungal-type DNA-binding domain"/>
    <property type="match status" value="1"/>
</dbReference>
<feature type="compositionally biased region" description="Basic and acidic residues" evidence="6">
    <location>
        <begin position="280"/>
        <end position="293"/>
    </location>
</feature>
<protein>
    <recommendedName>
        <fullName evidence="7">Zn(2)-C6 fungal-type domain-containing protein</fullName>
    </recommendedName>
</protein>
<dbReference type="InterPro" id="IPR036864">
    <property type="entry name" value="Zn2-C6_fun-type_DNA-bd_sf"/>
</dbReference>
<dbReference type="InterPro" id="IPR001138">
    <property type="entry name" value="Zn2Cys6_DnaBD"/>
</dbReference>
<dbReference type="AlphaFoldDB" id="A0AA38Q028"/>
<gene>
    <name evidence="8" type="ORF">F5890DRAFT_1554116</name>
</gene>
<accession>A0AA38Q028</accession>
<keyword evidence="2" id="KW-0479">Metal-binding</keyword>
<dbReference type="GO" id="GO:0000981">
    <property type="term" value="F:DNA-binding transcription factor activity, RNA polymerase II-specific"/>
    <property type="evidence" value="ECO:0007669"/>
    <property type="project" value="InterPro"/>
</dbReference>
<feature type="domain" description="Zn(2)-C6 fungal-type" evidence="7">
    <location>
        <begin position="191"/>
        <end position="221"/>
    </location>
</feature>
<evidence type="ECO:0000313" key="9">
    <source>
        <dbReference type="Proteomes" id="UP001163850"/>
    </source>
</evidence>
<dbReference type="PANTHER" id="PTHR47338">
    <property type="entry name" value="ZN(II)2CYS6 TRANSCRIPTION FACTOR (EUROFUNG)-RELATED"/>
    <property type="match status" value="1"/>
</dbReference>
<comment type="subcellular location">
    <subcellularLocation>
        <location evidence="1">Nucleus</location>
    </subcellularLocation>
</comment>
<evidence type="ECO:0000259" key="7">
    <source>
        <dbReference type="PROSITE" id="PS50048"/>
    </source>
</evidence>
<feature type="compositionally biased region" description="Basic residues" evidence="6">
    <location>
        <begin position="226"/>
        <end position="243"/>
    </location>
</feature>
<evidence type="ECO:0000256" key="1">
    <source>
        <dbReference type="ARBA" id="ARBA00004123"/>
    </source>
</evidence>
<dbReference type="PROSITE" id="PS50048">
    <property type="entry name" value="ZN2_CY6_FUNGAL_2"/>
    <property type="match status" value="1"/>
</dbReference>
<feature type="region of interest" description="Disordered" evidence="6">
    <location>
        <begin position="1"/>
        <end position="37"/>
    </location>
</feature>